<evidence type="ECO:0000259" key="12">
    <source>
        <dbReference type="PROSITE" id="PS50862"/>
    </source>
</evidence>
<evidence type="ECO:0000256" key="6">
    <source>
        <dbReference type="ARBA" id="ARBA00022840"/>
    </source>
</evidence>
<dbReference type="SUPFAM" id="SSF55681">
    <property type="entry name" value="Class II aaRS and biotin synthetases"/>
    <property type="match status" value="1"/>
</dbReference>
<keyword evidence="5 11" id="KW-0547">Nucleotide-binding</keyword>
<comment type="subunit">
    <text evidence="2 11">Homodimer.</text>
</comment>
<dbReference type="InterPro" id="IPR002314">
    <property type="entry name" value="aa-tRNA-synt_IIb"/>
</dbReference>
<dbReference type="PRINTS" id="PR01046">
    <property type="entry name" value="TRNASYNTHPRO"/>
</dbReference>
<keyword evidence="8 11" id="KW-0030">Aminoacyl-tRNA synthetase</keyword>
<organism evidence="13 14">
    <name type="scientific">Aedoeadaptatus coxii</name>
    <dbReference type="NCBI Taxonomy" id="755172"/>
    <lineage>
        <taxon>Bacteria</taxon>
        <taxon>Bacillati</taxon>
        <taxon>Bacillota</taxon>
        <taxon>Tissierellia</taxon>
        <taxon>Tissierellales</taxon>
        <taxon>Peptoniphilaceae</taxon>
        <taxon>Aedoeadaptatus</taxon>
    </lineage>
</organism>
<dbReference type="Gene3D" id="3.30.110.30">
    <property type="entry name" value="C-terminal domain of ProRS"/>
    <property type="match status" value="1"/>
</dbReference>
<evidence type="ECO:0000256" key="5">
    <source>
        <dbReference type="ARBA" id="ARBA00022741"/>
    </source>
</evidence>
<dbReference type="RefSeq" id="WP_068365996.1">
    <property type="nucleotide sequence ID" value="NZ_KQ960154.1"/>
</dbReference>
<dbReference type="SUPFAM" id="SSF64586">
    <property type="entry name" value="C-terminal domain of ProRS"/>
    <property type="match status" value="1"/>
</dbReference>
<dbReference type="InterPro" id="IPR004499">
    <property type="entry name" value="Pro-tRNA-ligase_IIa_arc-type"/>
</dbReference>
<dbReference type="EMBL" id="LSDG01000001">
    <property type="protein sequence ID" value="KXB68567.1"/>
    <property type="molecule type" value="Genomic_DNA"/>
</dbReference>
<dbReference type="GO" id="GO:0006433">
    <property type="term" value="P:prolyl-tRNA aminoacylation"/>
    <property type="evidence" value="ECO:0007669"/>
    <property type="project" value="UniProtKB-UniRule"/>
</dbReference>
<dbReference type="Pfam" id="PF00587">
    <property type="entry name" value="tRNA-synt_2b"/>
    <property type="match status" value="1"/>
</dbReference>
<dbReference type="PANTHER" id="PTHR43382:SF2">
    <property type="entry name" value="BIFUNCTIONAL GLUTAMATE_PROLINE--TRNA LIGASE"/>
    <property type="match status" value="1"/>
</dbReference>
<dbReference type="FunFam" id="3.40.50.800:FF:000005">
    <property type="entry name" value="bifunctional glutamate/proline--tRNA ligase"/>
    <property type="match status" value="1"/>
</dbReference>
<comment type="catalytic activity">
    <reaction evidence="9 11">
        <text>tRNA(Pro) + L-proline + ATP = L-prolyl-tRNA(Pro) + AMP + diphosphate</text>
        <dbReference type="Rhea" id="RHEA:14305"/>
        <dbReference type="Rhea" id="RHEA-COMP:9700"/>
        <dbReference type="Rhea" id="RHEA-COMP:9702"/>
        <dbReference type="ChEBI" id="CHEBI:30616"/>
        <dbReference type="ChEBI" id="CHEBI:33019"/>
        <dbReference type="ChEBI" id="CHEBI:60039"/>
        <dbReference type="ChEBI" id="CHEBI:78442"/>
        <dbReference type="ChEBI" id="CHEBI:78532"/>
        <dbReference type="ChEBI" id="CHEBI:456215"/>
        <dbReference type="EC" id="6.1.1.15"/>
    </reaction>
</comment>
<evidence type="ECO:0000313" key="13">
    <source>
        <dbReference type="EMBL" id="KXB68567.1"/>
    </source>
</evidence>
<dbReference type="GO" id="GO:0005524">
    <property type="term" value="F:ATP binding"/>
    <property type="evidence" value="ECO:0007669"/>
    <property type="project" value="UniProtKB-UniRule"/>
</dbReference>
<keyword evidence="14" id="KW-1185">Reference proteome</keyword>
<dbReference type="AlphaFoldDB" id="A0A134ALI5"/>
<evidence type="ECO:0000256" key="10">
    <source>
        <dbReference type="ARBA" id="ARBA00060806"/>
    </source>
</evidence>
<dbReference type="PROSITE" id="PS50862">
    <property type="entry name" value="AA_TRNA_LIGASE_II"/>
    <property type="match status" value="1"/>
</dbReference>
<dbReference type="InterPro" id="IPR045864">
    <property type="entry name" value="aa-tRNA-synth_II/BPL/LPL"/>
</dbReference>
<dbReference type="InterPro" id="IPR016061">
    <property type="entry name" value="Pro-tRNA_ligase_II_C"/>
</dbReference>
<protein>
    <recommendedName>
        <fullName evidence="11">Proline--tRNA ligase</fullName>
        <ecNumber evidence="11">6.1.1.15</ecNumber>
    </recommendedName>
    <alternativeName>
        <fullName evidence="11">Prolyl-tRNA synthetase</fullName>
        <shortName evidence="11">ProRS</shortName>
    </alternativeName>
</protein>
<keyword evidence="6 11" id="KW-0067">ATP-binding</keyword>
<evidence type="ECO:0000256" key="11">
    <source>
        <dbReference type="HAMAP-Rule" id="MF_01571"/>
    </source>
</evidence>
<dbReference type="InterPro" id="IPR036621">
    <property type="entry name" value="Anticodon-bd_dom_sf"/>
</dbReference>
<dbReference type="GO" id="GO:0004827">
    <property type="term" value="F:proline-tRNA ligase activity"/>
    <property type="evidence" value="ECO:0007669"/>
    <property type="project" value="UniProtKB-UniRule"/>
</dbReference>
<dbReference type="InterPro" id="IPR002316">
    <property type="entry name" value="Pro-tRNA-ligase_IIa"/>
</dbReference>
<comment type="subcellular location">
    <subcellularLocation>
        <location evidence="1 11">Cytoplasm</location>
    </subcellularLocation>
</comment>
<evidence type="ECO:0000256" key="1">
    <source>
        <dbReference type="ARBA" id="ARBA00004496"/>
    </source>
</evidence>
<dbReference type="PATRIC" id="fig|755172.3.peg.35"/>
<dbReference type="FunFam" id="3.30.930.10:FF:000023">
    <property type="entry name" value="Proline--tRNA ligase"/>
    <property type="match status" value="1"/>
</dbReference>
<evidence type="ECO:0000256" key="7">
    <source>
        <dbReference type="ARBA" id="ARBA00022917"/>
    </source>
</evidence>
<evidence type="ECO:0000256" key="4">
    <source>
        <dbReference type="ARBA" id="ARBA00022598"/>
    </source>
</evidence>
<dbReference type="NCBIfam" id="TIGR00408">
    <property type="entry name" value="proS_fam_I"/>
    <property type="match status" value="1"/>
</dbReference>
<keyword evidence="4 11" id="KW-0436">Ligase</keyword>
<sequence>MAKEKEKFVREITSRDDDFAQWYTDVVLKAEMADYAPVRGCMVIRPYGFAVWERIKEEADRRFKATGHTNAYFPMLIPEHLLQKEVEHFDGFAPEVLWVTHGGDEELAERLIVRPTSETIINTMYSKWVQTYRDLPLLINQWCSVFRWEKTTRPFLRTVEFLWQEGHTVHETYEDAQEETLRIHEIYRQVIEDEMAVPVILGKKSDSERFAGADATYTLEAMMHDGKALQSGTSHNLGQNFAKMFDIQFQDREGKLATAWTTSWGISTRLIGGLIMVHGDDRGMVMPPHVAPTQVIIVPIALHKEGVKEKAQELYDSIKDRFTVKLDDREEYSPGWKFNQWELKGVPLRIEIGPKDIENNQVVFVRRDTNEKIFVPMENLADQVDDMLETIQKDMFVAAKKRMEENTFTVKNYDEFKERMAAGNPFLKGMWCGDEECEAEIKDETTATIRCIPFDDQQEEIDTVCVHCGKPAKHMVYYAKAY</sequence>
<dbReference type="InterPro" id="IPR017449">
    <property type="entry name" value="Pro-tRNA_synth_II"/>
</dbReference>
<dbReference type="Proteomes" id="UP000070442">
    <property type="component" value="Unassembled WGS sequence"/>
</dbReference>
<dbReference type="InterPro" id="IPR004154">
    <property type="entry name" value="Anticodon-bd"/>
</dbReference>
<feature type="domain" description="Aminoacyl-transfer RNA synthetases class-II family profile" evidence="12">
    <location>
        <begin position="39"/>
        <end position="287"/>
    </location>
</feature>
<comment type="caution">
    <text evidence="13">The sequence shown here is derived from an EMBL/GenBank/DDBJ whole genome shotgun (WGS) entry which is preliminary data.</text>
</comment>
<comment type="function">
    <text evidence="11">Catalyzes the attachment of proline to tRNA(Pro) in a two-step reaction: proline is first activated by ATP to form Pro-AMP and then transferred to the acceptor end of tRNA(Pro).</text>
</comment>
<reference evidence="14" key="1">
    <citation type="submission" date="2016-01" db="EMBL/GenBank/DDBJ databases">
        <authorList>
            <person name="Mitreva M."/>
            <person name="Pepin K.H."/>
            <person name="Mihindukulasuriya K.A."/>
            <person name="Fulton R."/>
            <person name="Fronick C."/>
            <person name="O'Laughlin M."/>
            <person name="Miner T."/>
            <person name="Herter B."/>
            <person name="Rosa B.A."/>
            <person name="Cordes M."/>
            <person name="Tomlinson C."/>
            <person name="Wollam A."/>
            <person name="Palsikar V.B."/>
            <person name="Mardis E.R."/>
            <person name="Wilson R.K."/>
        </authorList>
    </citation>
    <scope>NUCLEOTIDE SEQUENCE [LARGE SCALE GENOMIC DNA]</scope>
    <source>
        <strain evidence="14">DNF00729</strain>
    </source>
</reference>
<dbReference type="GO" id="GO:0140096">
    <property type="term" value="F:catalytic activity, acting on a protein"/>
    <property type="evidence" value="ECO:0007669"/>
    <property type="project" value="UniProtKB-ARBA"/>
</dbReference>
<dbReference type="PANTHER" id="PTHR43382">
    <property type="entry name" value="PROLYL-TRNA SYNTHETASE"/>
    <property type="match status" value="1"/>
</dbReference>
<dbReference type="STRING" id="755172.HMPREF1863_00036"/>
<accession>A0A134ALI5</accession>
<dbReference type="Pfam" id="PF09180">
    <property type="entry name" value="ProRS-C_1"/>
    <property type="match status" value="1"/>
</dbReference>
<dbReference type="GO" id="GO:0005737">
    <property type="term" value="C:cytoplasm"/>
    <property type="evidence" value="ECO:0007669"/>
    <property type="project" value="UniProtKB-SubCell"/>
</dbReference>
<gene>
    <name evidence="11" type="primary">proS</name>
    <name evidence="13" type="ORF">HMPREF1863_00036</name>
</gene>
<evidence type="ECO:0000256" key="2">
    <source>
        <dbReference type="ARBA" id="ARBA00011738"/>
    </source>
</evidence>
<dbReference type="CDD" id="cd00778">
    <property type="entry name" value="ProRS_core_arch_euk"/>
    <property type="match status" value="1"/>
</dbReference>
<dbReference type="Gene3D" id="3.40.50.800">
    <property type="entry name" value="Anticodon-binding domain"/>
    <property type="match status" value="1"/>
</dbReference>
<dbReference type="InterPro" id="IPR033721">
    <property type="entry name" value="ProRS_core_arch_euk"/>
</dbReference>
<dbReference type="Gene3D" id="3.30.930.10">
    <property type="entry name" value="Bira Bifunctional Protein, Domain 2"/>
    <property type="match status" value="1"/>
</dbReference>
<dbReference type="CDD" id="cd00862">
    <property type="entry name" value="ProRS_anticodon_zinc"/>
    <property type="match status" value="1"/>
</dbReference>
<name>A0A134ALI5_9FIRM</name>
<evidence type="ECO:0000256" key="9">
    <source>
        <dbReference type="ARBA" id="ARBA00047671"/>
    </source>
</evidence>
<dbReference type="HAMAP" id="MF_01571">
    <property type="entry name" value="Pro_tRNA_synth_type3"/>
    <property type="match status" value="1"/>
</dbReference>
<evidence type="ECO:0000313" key="14">
    <source>
        <dbReference type="Proteomes" id="UP000070442"/>
    </source>
</evidence>
<dbReference type="GO" id="GO:0016740">
    <property type="term" value="F:transferase activity"/>
    <property type="evidence" value="ECO:0007669"/>
    <property type="project" value="UniProtKB-ARBA"/>
</dbReference>
<dbReference type="EC" id="6.1.1.15" evidence="11"/>
<keyword evidence="7 11" id="KW-0648">Protein biosynthesis</keyword>
<evidence type="ECO:0000256" key="3">
    <source>
        <dbReference type="ARBA" id="ARBA00022490"/>
    </source>
</evidence>
<proteinExistence type="inferred from homology"/>
<dbReference type="OrthoDB" id="9809052at2"/>
<keyword evidence="3 11" id="KW-0963">Cytoplasm</keyword>
<dbReference type="Pfam" id="PF03129">
    <property type="entry name" value="HGTP_anticodon"/>
    <property type="match status" value="1"/>
</dbReference>
<dbReference type="GO" id="GO:0017101">
    <property type="term" value="C:aminoacyl-tRNA synthetase multienzyme complex"/>
    <property type="evidence" value="ECO:0007669"/>
    <property type="project" value="TreeGrafter"/>
</dbReference>
<comment type="similarity">
    <text evidence="10 11">Belongs to the class-II aminoacyl-tRNA synthetase family. ProS type 3 subfamily.</text>
</comment>
<comment type="domain">
    <text evidence="11">Consists of three domains: the N-terminal catalytic domain, the anticodon-binding domain and the C-terminal extension.</text>
</comment>
<dbReference type="SMART" id="SM00946">
    <property type="entry name" value="ProRS-C_1"/>
    <property type="match status" value="1"/>
</dbReference>
<dbReference type="InterPro" id="IPR006195">
    <property type="entry name" value="aa-tRNA-synth_II"/>
</dbReference>
<evidence type="ECO:0000256" key="8">
    <source>
        <dbReference type="ARBA" id="ARBA00023146"/>
    </source>
</evidence>
<dbReference type="SUPFAM" id="SSF52954">
    <property type="entry name" value="Class II aaRS ABD-related"/>
    <property type="match status" value="1"/>
</dbReference>